<reference evidence="2 3" key="1">
    <citation type="submission" date="2014-06" db="EMBL/GenBank/DDBJ databases">
        <authorList>
            <consortium name="DOE Joint Genome Institute"/>
            <person name="Kuo A."/>
            <person name="Kohler A."/>
            <person name="Nagy L.G."/>
            <person name="Floudas D."/>
            <person name="Copeland A."/>
            <person name="Barry K.W."/>
            <person name="Cichocki N."/>
            <person name="Veneault-Fourrey C."/>
            <person name="LaButti K."/>
            <person name="Lindquist E.A."/>
            <person name="Lipzen A."/>
            <person name="Lundell T."/>
            <person name="Morin E."/>
            <person name="Murat C."/>
            <person name="Sun H."/>
            <person name="Tunlid A."/>
            <person name="Henrissat B."/>
            <person name="Grigoriev I.V."/>
            <person name="Hibbett D.S."/>
            <person name="Martin F."/>
            <person name="Nordberg H.P."/>
            <person name="Cantor M.N."/>
            <person name="Hua S.X."/>
        </authorList>
    </citation>
    <scope>NUCLEOTIDE SEQUENCE [LARGE SCALE GENOMIC DNA]</scope>
    <source>
        <strain evidence="2 3">ATCC 200175</strain>
    </source>
</reference>
<proteinExistence type="predicted"/>
<dbReference type="HOGENOM" id="CLU_1635934_0_0_1"/>
<feature type="region of interest" description="Disordered" evidence="1">
    <location>
        <begin position="1"/>
        <end position="26"/>
    </location>
</feature>
<accession>A0A0C9TGU6</accession>
<dbReference type="AlphaFoldDB" id="A0A0C9TGU6"/>
<organism evidence="2 3">
    <name type="scientific">Paxillus involutus ATCC 200175</name>
    <dbReference type="NCBI Taxonomy" id="664439"/>
    <lineage>
        <taxon>Eukaryota</taxon>
        <taxon>Fungi</taxon>
        <taxon>Dikarya</taxon>
        <taxon>Basidiomycota</taxon>
        <taxon>Agaricomycotina</taxon>
        <taxon>Agaricomycetes</taxon>
        <taxon>Agaricomycetidae</taxon>
        <taxon>Boletales</taxon>
        <taxon>Paxilineae</taxon>
        <taxon>Paxillaceae</taxon>
        <taxon>Paxillus</taxon>
    </lineage>
</organism>
<dbReference type="Proteomes" id="UP000053647">
    <property type="component" value="Unassembled WGS sequence"/>
</dbReference>
<feature type="compositionally biased region" description="Polar residues" evidence="1">
    <location>
        <begin position="132"/>
        <end position="141"/>
    </location>
</feature>
<gene>
    <name evidence="2" type="ORF">PAXINDRAFT_16921</name>
</gene>
<protein>
    <submittedName>
        <fullName evidence="2">Uncharacterized protein</fullName>
    </submittedName>
</protein>
<dbReference type="EMBL" id="KN819420">
    <property type="protein sequence ID" value="KIJ10018.1"/>
    <property type="molecule type" value="Genomic_DNA"/>
</dbReference>
<reference evidence="3" key="2">
    <citation type="submission" date="2015-01" db="EMBL/GenBank/DDBJ databases">
        <title>Evolutionary Origins and Diversification of the Mycorrhizal Mutualists.</title>
        <authorList>
            <consortium name="DOE Joint Genome Institute"/>
            <consortium name="Mycorrhizal Genomics Consortium"/>
            <person name="Kohler A."/>
            <person name="Kuo A."/>
            <person name="Nagy L.G."/>
            <person name="Floudas D."/>
            <person name="Copeland A."/>
            <person name="Barry K.W."/>
            <person name="Cichocki N."/>
            <person name="Veneault-Fourrey C."/>
            <person name="LaButti K."/>
            <person name="Lindquist E.A."/>
            <person name="Lipzen A."/>
            <person name="Lundell T."/>
            <person name="Morin E."/>
            <person name="Murat C."/>
            <person name="Riley R."/>
            <person name="Ohm R."/>
            <person name="Sun H."/>
            <person name="Tunlid A."/>
            <person name="Henrissat B."/>
            <person name="Grigoriev I.V."/>
            <person name="Hibbett D.S."/>
            <person name="Martin F."/>
        </authorList>
    </citation>
    <scope>NUCLEOTIDE SEQUENCE [LARGE SCALE GENOMIC DNA]</scope>
    <source>
        <strain evidence="3">ATCC 200175</strain>
    </source>
</reference>
<evidence type="ECO:0000256" key="1">
    <source>
        <dbReference type="SAM" id="MobiDB-lite"/>
    </source>
</evidence>
<name>A0A0C9TGU6_PAXIN</name>
<evidence type="ECO:0000313" key="3">
    <source>
        <dbReference type="Proteomes" id="UP000053647"/>
    </source>
</evidence>
<evidence type="ECO:0000313" key="2">
    <source>
        <dbReference type="EMBL" id="KIJ10018.1"/>
    </source>
</evidence>
<sequence>MPHVTSTDVGMPGIDASPPLTPSRESQPKVAIKVEEVEPSLYPAVGYAAPTSISSLMLPVLNVADTASTSTLLSLPTAPFFPDRFMNLITGLRARELPAANDVWARQPFCLPGRGLYTSTSSPPPTPHSSPGTLVQVSPTQYRKRSGRWENTDRRSKKRKHY</sequence>
<feature type="region of interest" description="Disordered" evidence="1">
    <location>
        <begin position="115"/>
        <end position="162"/>
    </location>
</feature>
<keyword evidence="3" id="KW-1185">Reference proteome</keyword>